<reference evidence="1" key="1">
    <citation type="journal article" date="2020" name="G3 (Bethesda)">
        <title>High-Quality Assemblies for Three Invasive Social Wasps from the &lt;i&gt;Vespula&lt;/i&gt; Genus.</title>
        <authorList>
            <person name="Harrop T.W.R."/>
            <person name="Guhlin J."/>
            <person name="McLaughlin G.M."/>
            <person name="Permina E."/>
            <person name="Stockwell P."/>
            <person name="Gilligan J."/>
            <person name="Le Lec M.F."/>
            <person name="Gruber M.A.M."/>
            <person name="Quinn O."/>
            <person name="Lovegrove M."/>
            <person name="Duncan E.J."/>
            <person name="Remnant E.J."/>
            <person name="Van Eeckhoven J."/>
            <person name="Graham B."/>
            <person name="Knapp R.A."/>
            <person name="Langford K.W."/>
            <person name="Kronenberg Z."/>
            <person name="Press M.O."/>
            <person name="Eacker S.M."/>
            <person name="Wilson-Rankin E.E."/>
            <person name="Purcell J."/>
            <person name="Lester P.J."/>
            <person name="Dearden P.K."/>
        </authorList>
    </citation>
    <scope>NUCLEOTIDE SEQUENCE</scope>
    <source>
        <strain evidence="1">Volc-1</strain>
    </source>
</reference>
<evidence type="ECO:0000313" key="1">
    <source>
        <dbReference type="EMBL" id="KAF7431435.1"/>
    </source>
</evidence>
<name>A0A834UCG1_VESPE</name>
<evidence type="ECO:0000313" key="2">
    <source>
        <dbReference type="Proteomes" id="UP000600918"/>
    </source>
</evidence>
<keyword evidence="2" id="KW-1185">Reference proteome</keyword>
<gene>
    <name evidence="1" type="ORF">H0235_004359</name>
</gene>
<dbReference type="Proteomes" id="UP000600918">
    <property type="component" value="Unassembled WGS sequence"/>
</dbReference>
<sequence>MAQRELSNGLKTVRPGCVGWEIIGLDSNQIWHPISPPIGPTLPEKNGRIECNESFPTTFRTSLKMAAQREFSNNLKNVPLDGVVSKILIFKFFFLIFHKSPYLCSYWSECGGQDMGVEVATIAFQEPEERPAGWRSFRDINFQSFFLISHKSPYLGSYWSDPCKQDMGVEGATIAFQGPKELLHKSPYLCSYWSDPGGEDMGVECATIAFQGSKEHAAR</sequence>
<dbReference type="EMBL" id="JACSDY010000003">
    <property type="protein sequence ID" value="KAF7431435.1"/>
    <property type="molecule type" value="Genomic_DNA"/>
</dbReference>
<dbReference type="AlphaFoldDB" id="A0A834UCG1"/>
<accession>A0A834UCG1</accession>
<protein>
    <submittedName>
        <fullName evidence="1">Uncharacterized protein</fullName>
    </submittedName>
</protein>
<comment type="caution">
    <text evidence="1">The sequence shown here is derived from an EMBL/GenBank/DDBJ whole genome shotgun (WGS) entry which is preliminary data.</text>
</comment>
<organism evidence="1 2">
    <name type="scientific">Vespula pensylvanica</name>
    <name type="common">Western yellow jacket</name>
    <name type="synonym">Wasp</name>
    <dbReference type="NCBI Taxonomy" id="30213"/>
    <lineage>
        <taxon>Eukaryota</taxon>
        <taxon>Metazoa</taxon>
        <taxon>Ecdysozoa</taxon>
        <taxon>Arthropoda</taxon>
        <taxon>Hexapoda</taxon>
        <taxon>Insecta</taxon>
        <taxon>Pterygota</taxon>
        <taxon>Neoptera</taxon>
        <taxon>Endopterygota</taxon>
        <taxon>Hymenoptera</taxon>
        <taxon>Apocrita</taxon>
        <taxon>Aculeata</taxon>
        <taxon>Vespoidea</taxon>
        <taxon>Vespidae</taxon>
        <taxon>Vespinae</taxon>
        <taxon>Vespula</taxon>
    </lineage>
</organism>
<proteinExistence type="predicted"/>